<dbReference type="PRINTS" id="PR00237">
    <property type="entry name" value="GPCRRHODOPSN"/>
</dbReference>
<proteinExistence type="predicted"/>
<evidence type="ECO:0000256" key="7">
    <source>
        <dbReference type="ARBA" id="ARBA00023224"/>
    </source>
</evidence>
<feature type="transmembrane region" description="Helical" evidence="9">
    <location>
        <begin position="626"/>
        <end position="646"/>
    </location>
</feature>
<keyword evidence="6" id="KW-0675">Receptor</keyword>
<sequence>MAGIFLDQRPLLVMAGILLDQRPLLVMAGIFLDQRPLLVMAGIFLDQRLLLVMAGIFLDQRPLLVMAGIFLDQRPLLVMAGIFLDQRPLLVVAGIFLEQRPLLVVSGIFRFLADNIPSLREAVQGKYPWQGATHLPAGGRMLARPIPHPQRQGSRQYHRVASTRIQPPGVRRSTSWIKPDWIQDTFGWELDLRLLGHSTQAARAAGPRKDAVAQIQHWNIDKEQGRQTQAELNSKAANELTKTPEGGSPETAIPLVTTEICCNLSTTESTPGQSEDSACPEEKRGWNPELQKNGETKEKELICWSKRRGLNRKDNPYLFNIKEGADKLHPMTTALKNDNVWIKPQFSQFFVLSGITDNLNVQMMLFVFFMMVYIFTVLGNTVIIMVITKTDRNLNIPMYIFLQHLSFCDLCYSSVITSEMLVNSLHKYRLISLVGCSVQMFIFVTFVAIECFLLGIMAYDRGRSVNDNIEVGTKYSTMYCTSFDEAIRRVKKLVCAKLVAAASVGSITNGWVHTTKTFSLTFCHSNIIKHFYCDIPPLLKLSCSDTTINGLLLVIFGILTSWFSLVIILISYGYIISTVIKIRSGQGRLKVFSTCASHFTAVSMFYGALFYMYLRPATSYSEGQDRVASIFYTVMIPALNPLIYSLRNQEVKEAVRKLRERLFDRETSRQKKSITLSFRGGPPIQSGMTPHSIASFIRGYL</sequence>
<dbReference type="InterPro" id="IPR017452">
    <property type="entry name" value="GPCR_Rhodpsn_7TM"/>
</dbReference>
<protein>
    <recommendedName>
        <fullName evidence="10">G-protein coupled receptors family 1 profile domain-containing protein</fullName>
    </recommendedName>
</protein>
<evidence type="ECO:0000259" key="10">
    <source>
        <dbReference type="PROSITE" id="PS50262"/>
    </source>
</evidence>
<evidence type="ECO:0000256" key="2">
    <source>
        <dbReference type="ARBA" id="ARBA00022692"/>
    </source>
</evidence>
<keyword evidence="3 9" id="KW-1133">Transmembrane helix</keyword>
<dbReference type="CDD" id="cd15230">
    <property type="entry name" value="7tmA_OR5-like"/>
    <property type="match status" value="1"/>
</dbReference>
<dbReference type="Pfam" id="PF13853">
    <property type="entry name" value="7tm_4"/>
    <property type="match status" value="1"/>
</dbReference>
<evidence type="ECO:0000256" key="4">
    <source>
        <dbReference type="ARBA" id="ARBA00023040"/>
    </source>
</evidence>
<keyword evidence="4" id="KW-0297">G-protein coupled receptor</keyword>
<evidence type="ECO:0000256" key="8">
    <source>
        <dbReference type="SAM" id="MobiDB-lite"/>
    </source>
</evidence>
<keyword evidence="7" id="KW-0807">Transducer</keyword>
<evidence type="ECO:0000313" key="12">
    <source>
        <dbReference type="Proteomes" id="UP001176940"/>
    </source>
</evidence>
<feature type="transmembrane region" description="Helical" evidence="9">
    <location>
        <begin position="399"/>
        <end position="418"/>
    </location>
</feature>
<evidence type="ECO:0000256" key="3">
    <source>
        <dbReference type="ARBA" id="ARBA00022989"/>
    </source>
</evidence>
<feature type="domain" description="G-protein coupled receptors family 1 profile" evidence="10">
    <location>
        <begin position="379"/>
        <end position="644"/>
    </location>
</feature>
<comment type="caution">
    <text evidence="11">The sequence shown here is derived from an EMBL/GenBank/DDBJ whole genome shotgun (WGS) entry which is preliminary data.</text>
</comment>
<keyword evidence="5 9" id="KW-0472">Membrane</keyword>
<evidence type="ECO:0000256" key="5">
    <source>
        <dbReference type="ARBA" id="ARBA00023136"/>
    </source>
</evidence>
<dbReference type="Gene3D" id="1.20.1070.10">
    <property type="entry name" value="Rhodopsin 7-helix transmembrane proteins"/>
    <property type="match status" value="1"/>
</dbReference>
<feature type="transmembrane region" description="Helical" evidence="9">
    <location>
        <begin position="548"/>
        <end position="570"/>
    </location>
</feature>
<reference evidence="11" key="1">
    <citation type="submission" date="2023-07" db="EMBL/GenBank/DDBJ databases">
        <authorList>
            <person name="Stuckert A."/>
        </authorList>
    </citation>
    <scope>NUCLEOTIDE SEQUENCE</scope>
</reference>
<keyword evidence="2 9" id="KW-0812">Transmembrane</keyword>
<feature type="transmembrane region" description="Helical" evidence="9">
    <location>
        <begin position="591"/>
        <end position="614"/>
    </location>
</feature>
<evidence type="ECO:0000313" key="11">
    <source>
        <dbReference type="EMBL" id="CAJ0930594.1"/>
    </source>
</evidence>
<feature type="region of interest" description="Disordered" evidence="8">
    <location>
        <begin position="266"/>
        <end position="292"/>
    </location>
</feature>
<evidence type="ECO:0000256" key="6">
    <source>
        <dbReference type="ARBA" id="ARBA00023170"/>
    </source>
</evidence>
<dbReference type="InterPro" id="IPR000725">
    <property type="entry name" value="Olfact_rcpt"/>
</dbReference>
<keyword evidence="12" id="KW-1185">Reference proteome</keyword>
<comment type="subcellular location">
    <subcellularLocation>
        <location evidence="1">Membrane</location>
        <topology evidence="1">Multi-pass membrane protein</topology>
    </subcellularLocation>
</comment>
<evidence type="ECO:0000256" key="9">
    <source>
        <dbReference type="SAM" id="Phobius"/>
    </source>
</evidence>
<dbReference type="SUPFAM" id="SSF81321">
    <property type="entry name" value="Family A G protein-coupled receptor-like"/>
    <property type="match status" value="1"/>
</dbReference>
<dbReference type="PRINTS" id="PR00245">
    <property type="entry name" value="OLFACTORYR"/>
</dbReference>
<feature type="compositionally biased region" description="Polar residues" evidence="8">
    <location>
        <begin position="266"/>
        <end position="276"/>
    </location>
</feature>
<evidence type="ECO:0000256" key="1">
    <source>
        <dbReference type="ARBA" id="ARBA00004141"/>
    </source>
</evidence>
<organism evidence="11 12">
    <name type="scientific">Ranitomeya imitator</name>
    <name type="common">mimic poison frog</name>
    <dbReference type="NCBI Taxonomy" id="111125"/>
    <lineage>
        <taxon>Eukaryota</taxon>
        <taxon>Metazoa</taxon>
        <taxon>Chordata</taxon>
        <taxon>Craniata</taxon>
        <taxon>Vertebrata</taxon>
        <taxon>Euteleostomi</taxon>
        <taxon>Amphibia</taxon>
        <taxon>Batrachia</taxon>
        <taxon>Anura</taxon>
        <taxon>Neobatrachia</taxon>
        <taxon>Hyloidea</taxon>
        <taxon>Dendrobatidae</taxon>
        <taxon>Dendrobatinae</taxon>
        <taxon>Ranitomeya</taxon>
    </lineage>
</organism>
<name>A0ABN9L3K7_9NEOB</name>
<feature type="compositionally biased region" description="Basic and acidic residues" evidence="8">
    <location>
        <begin position="280"/>
        <end position="292"/>
    </location>
</feature>
<feature type="transmembrane region" description="Helical" evidence="9">
    <location>
        <begin position="430"/>
        <end position="459"/>
    </location>
</feature>
<dbReference type="PROSITE" id="PS50262">
    <property type="entry name" value="G_PROTEIN_RECEP_F1_2"/>
    <property type="match status" value="1"/>
</dbReference>
<dbReference type="Proteomes" id="UP001176940">
    <property type="component" value="Unassembled WGS sequence"/>
</dbReference>
<dbReference type="PANTHER" id="PTHR48018">
    <property type="entry name" value="OLFACTORY RECEPTOR"/>
    <property type="match status" value="1"/>
</dbReference>
<dbReference type="InterPro" id="IPR000276">
    <property type="entry name" value="GPCR_Rhodpsn"/>
</dbReference>
<gene>
    <name evidence="11" type="ORF">RIMI_LOCUS4297799</name>
</gene>
<dbReference type="EMBL" id="CAUEEQ010006835">
    <property type="protein sequence ID" value="CAJ0930594.1"/>
    <property type="molecule type" value="Genomic_DNA"/>
</dbReference>
<accession>A0ABN9L3K7</accession>
<feature type="transmembrane region" description="Helical" evidence="9">
    <location>
        <begin position="365"/>
        <end position="387"/>
    </location>
</feature>